<dbReference type="GO" id="GO:0003677">
    <property type="term" value="F:DNA binding"/>
    <property type="evidence" value="ECO:0007669"/>
    <property type="project" value="UniProtKB-KW"/>
</dbReference>
<evidence type="ECO:0000313" key="5">
    <source>
        <dbReference type="EMBL" id="GAA4891657.1"/>
    </source>
</evidence>
<reference evidence="6" key="1">
    <citation type="journal article" date="2019" name="Int. J. Syst. Evol. Microbiol.">
        <title>The Global Catalogue of Microorganisms (GCM) 10K type strain sequencing project: providing services to taxonomists for standard genome sequencing and annotation.</title>
        <authorList>
            <consortium name="The Broad Institute Genomics Platform"/>
            <consortium name="The Broad Institute Genome Sequencing Center for Infectious Disease"/>
            <person name="Wu L."/>
            <person name="Ma J."/>
        </authorList>
    </citation>
    <scope>NUCLEOTIDE SEQUENCE [LARGE SCALE GENOMIC DNA]</scope>
    <source>
        <strain evidence="6">JCM 19125</strain>
    </source>
</reference>
<dbReference type="RefSeq" id="WP_345578695.1">
    <property type="nucleotide sequence ID" value="NZ_BAABLV010000008.1"/>
</dbReference>
<keyword evidence="6" id="KW-1185">Reference proteome</keyword>
<dbReference type="PROSITE" id="PS50932">
    <property type="entry name" value="HTH_LACI_2"/>
    <property type="match status" value="1"/>
</dbReference>
<dbReference type="Pfam" id="PF13377">
    <property type="entry name" value="Peripla_BP_3"/>
    <property type="match status" value="1"/>
</dbReference>
<protein>
    <submittedName>
        <fullName evidence="5">LacI family DNA-binding transcriptional regulator</fullName>
    </submittedName>
</protein>
<dbReference type="Gene3D" id="3.40.50.2300">
    <property type="match status" value="2"/>
</dbReference>
<dbReference type="Pfam" id="PF00356">
    <property type="entry name" value="LacI"/>
    <property type="match status" value="1"/>
</dbReference>
<name>A0ABP9F394_9ACTN</name>
<dbReference type="PANTHER" id="PTHR30146:SF153">
    <property type="entry name" value="LACTOSE OPERON REPRESSOR"/>
    <property type="match status" value="1"/>
</dbReference>
<comment type="caution">
    <text evidence="5">The sequence shown here is derived from an EMBL/GenBank/DDBJ whole genome shotgun (WGS) entry which is preliminary data.</text>
</comment>
<evidence type="ECO:0000256" key="3">
    <source>
        <dbReference type="ARBA" id="ARBA00023163"/>
    </source>
</evidence>
<feature type="domain" description="HTH lacI-type" evidence="4">
    <location>
        <begin position="6"/>
        <end position="49"/>
    </location>
</feature>
<proteinExistence type="predicted"/>
<keyword evidence="3" id="KW-0804">Transcription</keyword>
<dbReference type="SUPFAM" id="SSF47413">
    <property type="entry name" value="lambda repressor-like DNA-binding domains"/>
    <property type="match status" value="1"/>
</dbReference>
<evidence type="ECO:0000259" key="4">
    <source>
        <dbReference type="PROSITE" id="PS50932"/>
    </source>
</evidence>
<dbReference type="PROSITE" id="PS00356">
    <property type="entry name" value="HTH_LACI_1"/>
    <property type="match status" value="1"/>
</dbReference>
<keyword evidence="1" id="KW-0805">Transcription regulation</keyword>
<dbReference type="Gene3D" id="1.10.260.40">
    <property type="entry name" value="lambda repressor-like DNA-binding domains"/>
    <property type="match status" value="1"/>
</dbReference>
<evidence type="ECO:0000256" key="1">
    <source>
        <dbReference type="ARBA" id="ARBA00023015"/>
    </source>
</evidence>
<organism evidence="5 6">
    <name type="scientific">Tessaracoccus lubricantis</name>
    <dbReference type="NCBI Taxonomy" id="545543"/>
    <lineage>
        <taxon>Bacteria</taxon>
        <taxon>Bacillati</taxon>
        <taxon>Actinomycetota</taxon>
        <taxon>Actinomycetes</taxon>
        <taxon>Propionibacteriales</taxon>
        <taxon>Propionibacteriaceae</taxon>
        <taxon>Tessaracoccus</taxon>
    </lineage>
</organism>
<dbReference type="InterPro" id="IPR010982">
    <property type="entry name" value="Lambda_DNA-bd_dom_sf"/>
</dbReference>
<dbReference type="InterPro" id="IPR046335">
    <property type="entry name" value="LacI/GalR-like_sensor"/>
</dbReference>
<evidence type="ECO:0000256" key="2">
    <source>
        <dbReference type="ARBA" id="ARBA00023125"/>
    </source>
</evidence>
<gene>
    <name evidence="5" type="ORF">GCM10025789_05740</name>
</gene>
<accession>A0ABP9F394</accession>
<keyword evidence="2 5" id="KW-0238">DNA-binding</keyword>
<dbReference type="EMBL" id="BAABLV010000008">
    <property type="protein sequence ID" value="GAA4891657.1"/>
    <property type="molecule type" value="Genomic_DNA"/>
</dbReference>
<dbReference type="InterPro" id="IPR000843">
    <property type="entry name" value="HTH_LacI"/>
</dbReference>
<dbReference type="InterPro" id="IPR028082">
    <property type="entry name" value="Peripla_BP_I"/>
</dbReference>
<dbReference type="PANTHER" id="PTHR30146">
    <property type="entry name" value="LACI-RELATED TRANSCRIPTIONAL REPRESSOR"/>
    <property type="match status" value="1"/>
</dbReference>
<dbReference type="SMART" id="SM00354">
    <property type="entry name" value="HTH_LACI"/>
    <property type="match status" value="1"/>
</dbReference>
<dbReference type="CDD" id="cd01392">
    <property type="entry name" value="HTH_LacI"/>
    <property type="match status" value="1"/>
</dbReference>
<sequence length="333" mass="34162">MIPQGAKLADLALAAGVSTATVSRVLNGKPGVAESTRQTVLGAIEALGYNVEDQTGGSDEGFIAVMVPELGNPGFAAFAAELSLQLSASGRHMILCTAGPGATSEVAYLDALLGVEIAGILSVSGTLADKLVAHDHYQRLIAAGVPAVFINAHDPAIDGSFFSTSDAESVAMSLAHLRQFGHEKIGLAVGQQRYQPAQRKIDAFLAQGMSRGSIVSTIFSVEGGQSAAARLLDAGHTAIVCGSDLMALGVIREAHARGLDVPGDVSVVGYDDSAVMAFTSPGLTTVRQPVAALCQAAVGALLSAIRGLPTDPTEMFFHPDLIIRQSTGPHHGS</sequence>
<dbReference type="SUPFAM" id="SSF53822">
    <property type="entry name" value="Periplasmic binding protein-like I"/>
    <property type="match status" value="1"/>
</dbReference>
<evidence type="ECO:0000313" key="6">
    <source>
        <dbReference type="Proteomes" id="UP001501521"/>
    </source>
</evidence>
<dbReference type="Proteomes" id="UP001501521">
    <property type="component" value="Unassembled WGS sequence"/>
</dbReference>